<feature type="compositionally biased region" description="Low complexity" evidence="1">
    <location>
        <begin position="125"/>
        <end position="176"/>
    </location>
</feature>
<gene>
    <name evidence="2" type="primary">LOC123122518</name>
</gene>
<dbReference type="Gramene" id="TraesJUL5D03G03194000.1">
    <property type="protein sequence ID" value="TraesJUL5D03G03194000.1"/>
    <property type="gene ID" value="TraesJUL5D03G03194000"/>
</dbReference>
<dbReference type="RefSeq" id="XP_044398650.1">
    <property type="nucleotide sequence ID" value="XM_044542715.1"/>
</dbReference>
<dbReference type="Gramene" id="TraesROB_scaffold_092458_01G000500.1">
    <property type="protein sequence ID" value="TraesROB_scaffold_092458_01G000500.1"/>
    <property type="gene ID" value="TraesROB_scaffold_092458_01G000500"/>
</dbReference>
<feature type="compositionally biased region" description="Polar residues" evidence="1">
    <location>
        <begin position="111"/>
        <end position="124"/>
    </location>
</feature>
<reference evidence="2" key="2">
    <citation type="submission" date="2018-10" db="UniProtKB">
        <authorList>
            <consortium name="EnsemblPlants"/>
        </authorList>
    </citation>
    <scope>IDENTIFICATION</scope>
</reference>
<dbReference type="Gramene" id="TraesCLE_scaffold_092975_01G000500.1">
    <property type="protein sequence ID" value="TraesCLE_scaffold_092975_01G000500.1"/>
    <property type="gene ID" value="TraesCLE_scaffold_092975_01G000500"/>
</dbReference>
<name>A0A3B6MWG6_WHEAT</name>
<dbReference type="Gramene" id="TraesSTA5D03G03159930.1">
    <property type="protein sequence ID" value="TraesSTA5D03G03159930.1"/>
    <property type="gene ID" value="TraesSTA5D03G03159930"/>
</dbReference>
<dbReference type="PANTHER" id="PTHR34555:SF1">
    <property type="entry name" value="INTEGRAL MEMBRANE HEMOLYSIN-III-LIKE PROTEIN"/>
    <property type="match status" value="1"/>
</dbReference>
<dbReference type="Gramene" id="TraesCS5D03G0802300.1">
    <property type="protein sequence ID" value="TraesCS5D03G0802300.1.CDS"/>
    <property type="gene ID" value="TraesCS5D03G0802300"/>
</dbReference>
<feature type="region of interest" description="Disordered" evidence="1">
    <location>
        <begin position="278"/>
        <end position="297"/>
    </location>
</feature>
<dbReference type="Gramene" id="TraesCAD_scaffold_102990_01G000500.1">
    <property type="protein sequence ID" value="TraesCAD_scaffold_102990_01G000500.1"/>
    <property type="gene ID" value="TraesCAD_scaffold_102990_01G000500"/>
</dbReference>
<dbReference type="OMA" id="NPGTNGH"/>
<evidence type="ECO:0000313" key="2">
    <source>
        <dbReference type="EnsemblPlants" id="TraesCS5D02G355800.1"/>
    </source>
</evidence>
<dbReference type="SMR" id="A0A3B6MWG6"/>
<dbReference type="Gramene" id="TraesLDM5D03G03173700.1">
    <property type="protein sequence ID" value="TraesLDM5D03G03173700.1"/>
    <property type="gene ID" value="TraesLDM5D03G03173700"/>
</dbReference>
<dbReference type="Gramene" id="TraesWEE_scaffold_090609_01G000500.1">
    <property type="protein sequence ID" value="TraesWEE_scaffold_090609_01G000500.1"/>
    <property type="gene ID" value="TraesWEE_scaffold_090609_01G000500"/>
</dbReference>
<feature type="compositionally biased region" description="Polar residues" evidence="1">
    <location>
        <begin position="55"/>
        <end position="65"/>
    </location>
</feature>
<dbReference type="STRING" id="4565.A0A3B6MWG6"/>
<dbReference type="Gramene" id="TraesPARA_EIv1.0_1845440.1">
    <property type="protein sequence ID" value="TraesPARA_EIv1.0_1845440.1.CDS"/>
    <property type="gene ID" value="TraesPARA_EIv1.0_1845440"/>
</dbReference>
<keyword evidence="3" id="KW-1185">Reference proteome</keyword>
<dbReference type="Gramene" id="TraesJAG5D03G03166200.2">
    <property type="protein sequence ID" value="TraesJAG5D03G03166200.2"/>
    <property type="gene ID" value="TraesJAG5D03G03166200"/>
</dbReference>
<dbReference type="Gramene" id="TraesCS5D02G355800.1">
    <property type="protein sequence ID" value="TraesCS5D02G355800.1"/>
    <property type="gene ID" value="TraesCS5D02G355800"/>
</dbReference>
<dbReference type="Gramene" id="TraesNOR5D03G03198580.1">
    <property type="protein sequence ID" value="TraesNOR5D03G03198580.1"/>
    <property type="gene ID" value="TraesNOR5D03G03198580"/>
</dbReference>
<sequence length="393" mass="40574">MPAGDNPHSISEKKAALRESPKQSKNDVNQQARASTFPKDKVAGTVGIKRPQPNAPLSLTTNQHAPGNPGANGHLVYVRRKLETDQSKGGASAGAESANSVSSKKPATGGPQEQSLKLQNSATHAQSAPVSVSPAAAAATTNASHTPSAPVSASPAAAAATTNASHTPSAPVSAPPAAAAAATAPALHPASLPAHLSLAKQSPGVVAATAPSLHPPTLPAHLSLAKQSPGKATVHPSVVVTASPPHCSVVSTAMPQNYTAVNTSPCNAVATSAAPRDAVATATTRNPTDSQRSGDQDWKARFLRLQAFLRNNEQSGQEEYIRMLQSLSSVGRSKHAIELEKRAVNLLIEEGKELQKMKSLNVLGKLPPAEHPSLPTQPTFGMRLPFQPFPARR</sequence>
<evidence type="ECO:0000313" key="3">
    <source>
        <dbReference type="Proteomes" id="UP000019116"/>
    </source>
</evidence>
<reference evidence="2" key="1">
    <citation type="submission" date="2018-08" db="EMBL/GenBank/DDBJ databases">
        <authorList>
            <person name="Rossello M."/>
        </authorList>
    </citation>
    <scope>NUCLEOTIDE SEQUENCE [LARGE SCALE GENOMIC DNA]</scope>
    <source>
        <strain evidence="2">cv. Chinese Spring</strain>
    </source>
</reference>
<dbReference type="Gramene" id="TraesSYM5D03G03109400.1">
    <property type="protein sequence ID" value="TraesSYM5D03G03109400.1"/>
    <property type="gene ID" value="TraesSYM5D03G03109400"/>
</dbReference>
<dbReference type="PANTHER" id="PTHR34555">
    <property type="entry name" value="INTEGRAL MEMBRANE HEMOLYSIN-III-LIKE PROTEIN"/>
    <property type="match status" value="1"/>
</dbReference>
<dbReference type="EnsemblPlants" id="TraesCS5D02G355800.1">
    <property type="protein sequence ID" value="TraesCS5D02G355800.1"/>
    <property type="gene ID" value="TraesCS5D02G355800"/>
</dbReference>
<feature type="compositionally biased region" description="Basic and acidic residues" evidence="1">
    <location>
        <begin position="10"/>
        <end position="25"/>
    </location>
</feature>
<dbReference type="OrthoDB" id="1925139at2759"/>
<protein>
    <submittedName>
        <fullName evidence="2">Uncharacterized protein</fullName>
    </submittedName>
</protein>
<dbReference type="Gramene" id="TraesJAG5D03G03166200.1">
    <property type="protein sequence ID" value="TraesJAG5D03G03166200.1"/>
    <property type="gene ID" value="TraesJAG5D03G03166200"/>
</dbReference>
<dbReference type="Gramene" id="TraesMAC5D03G03167790.1">
    <property type="protein sequence ID" value="TraesMAC5D03G03167790.1"/>
    <property type="gene ID" value="TraesMAC5D03G03167790"/>
</dbReference>
<evidence type="ECO:0000256" key="1">
    <source>
        <dbReference type="SAM" id="MobiDB-lite"/>
    </source>
</evidence>
<feature type="region of interest" description="Disordered" evidence="1">
    <location>
        <begin position="370"/>
        <end position="393"/>
    </location>
</feature>
<dbReference type="Gramene" id="TraesRN5D0100842800.1">
    <property type="protein sequence ID" value="TraesRN5D0100842800.1"/>
    <property type="gene ID" value="TraesRN5D0100842800"/>
</dbReference>
<dbReference type="Proteomes" id="UP000019116">
    <property type="component" value="Chromosome 5D"/>
</dbReference>
<feature type="compositionally biased region" description="Polar residues" evidence="1">
    <location>
        <begin position="281"/>
        <end position="291"/>
    </location>
</feature>
<feature type="compositionally biased region" description="Low complexity" evidence="1">
    <location>
        <begin position="87"/>
        <end position="103"/>
    </location>
</feature>
<dbReference type="AlphaFoldDB" id="A0A3B6MWG6"/>
<dbReference type="Gramene" id="TraesARI5D03G03122780.1">
    <property type="protein sequence ID" value="TraesARI5D03G03122780.1"/>
    <property type="gene ID" value="TraesARI5D03G03122780"/>
</dbReference>
<organism evidence="2">
    <name type="scientific">Triticum aestivum</name>
    <name type="common">Wheat</name>
    <dbReference type="NCBI Taxonomy" id="4565"/>
    <lineage>
        <taxon>Eukaryota</taxon>
        <taxon>Viridiplantae</taxon>
        <taxon>Streptophyta</taxon>
        <taxon>Embryophyta</taxon>
        <taxon>Tracheophyta</taxon>
        <taxon>Spermatophyta</taxon>
        <taxon>Magnoliopsida</taxon>
        <taxon>Liliopsida</taxon>
        <taxon>Poales</taxon>
        <taxon>Poaceae</taxon>
        <taxon>BOP clade</taxon>
        <taxon>Pooideae</taxon>
        <taxon>Triticodae</taxon>
        <taxon>Triticeae</taxon>
        <taxon>Triticinae</taxon>
        <taxon>Triticum</taxon>
    </lineage>
</organism>
<dbReference type="Gramene" id="TraesLAC5D03G03124590.1">
    <property type="protein sequence ID" value="TraesLAC5D03G03124590.1"/>
    <property type="gene ID" value="TraesLAC5D03G03124590"/>
</dbReference>
<feature type="region of interest" description="Disordered" evidence="1">
    <location>
        <begin position="1"/>
        <end position="176"/>
    </location>
</feature>
<dbReference type="GeneID" id="123122518"/>
<accession>A0A3B6MWG6</accession>
<proteinExistence type="predicted"/>